<evidence type="ECO:0000256" key="3">
    <source>
        <dbReference type="ARBA" id="ARBA00022527"/>
    </source>
</evidence>
<comment type="catalytic activity">
    <reaction evidence="15">
        <text>L-seryl-[protein] + ATP = O-phospho-L-seryl-[protein] + ADP + H(+)</text>
        <dbReference type="Rhea" id="RHEA:17989"/>
        <dbReference type="Rhea" id="RHEA-COMP:9863"/>
        <dbReference type="Rhea" id="RHEA-COMP:11604"/>
        <dbReference type="ChEBI" id="CHEBI:15378"/>
        <dbReference type="ChEBI" id="CHEBI:29999"/>
        <dbReference type="ChEBI" id="CHEBI:30616"/>
        <dbReference type="ChEBI" id="CHEBI:83421"/>
        <dbReference type="ChEBI" id="CHEBI:456216"/>
        <dbReference type="EC" id="2.7.11.1"/>
    </reaction>
</comment>
<evidence type="ECO:0000259" key="17">
    <source>
        <dbReference type="PROSITE" id="PS50011"/>
    </source>
</evidence>
<organism evidence="18 19">
    <name type="scientific">Trifolium medium</name>
    <dbReference type="NCBI Taxonomy" id="97028"/>
    <lineage>
        <taxon>Eukaryota</taxon>
        <taxon>Viridiplantae</taxon>
        <taxon>Streptophyta</taxon>
        <taxon>Embryophyta</taxon>
        <taxon>Tracheophyta</taxon>
        <taxon>Spermatophyta</taxon>
        <taxon>Magnoliopsida</taxon>
        <taxon>eudicotyledons</taxon>
        <taxon>Gunneridae</taxon>
        <taxon>Pentapetalae</taxon>
        <taxon>rosids</taxon>
        <taxon>fabids</taxon>
        <taxon>Fabales</taxon>
        <taxon>Fabaceae</taxon>
        <taxon>Papilionoideae</taxon>
        <taxon>50 kb inversion clade</taxon>
        <taxon>NPAAA clade</taxon>
        <taxon>Hologalegina</taxon>
        <taxon>IRL clade</taxon>
        <taxon>Trifolieae</taxon>
        <taxon>Trifolium</taxon>
    </lineage>
</organism>
<dbReference type="PANTHER" id="PTHR47989">
    <property type="entry name" value="OS01G0750732 PROTEIN"/>
    <property type="match status" value="1"/>
</dbReference>
<dbReference type="SUPFAM" id="SSF56112">
    <property type="entry name" value="Protein kinase-like (PK-like)"/>
    <property type="match status" value="1"/>
</dbReference>
<evidence type="ECO:0000256" key="5">
    <source>
        <dbReference type="ARBA" id="ARBA00022692"/>
    </source>
</evidence>
<comment type="caution">
    <text evidence="18">The sequence shown here is derived from an EMBL/GenBank/DDBJ whole genome shotgun (WGS) entry which is preliminary data.</text>
</comment>
<dbReference type="SMART" id="SM00220">
    <property type="entry name" value="S_TKc"/>
    <property type="match status" value="1"/>
</dbReference>
<name>A0A392MLX2_9FABA</name>
<evidence type="ECO:0000256" key="9">
    <source>
        <dbReference type="ARBA" id="ARBA00022840"/>
    </source>
</evidence>
<keyword evidence="9" id="KW-0067">ATP-binding</keyword>
<keyword evidence="7" id="KW-0547">Nucleotide-binding</keyword>
<dbReference type="Proteomes" id="UP000265520">
    <property type="component" value="Unassembled WGS sequence"/>
</dbReference>
<keyword evidence="8 18" id="KW-0418">Kinase</keyword>
<dbReference type="InterPro" id="IPR008271">
    <property type="entry name" value="Ser/Thr_kinase_AS"/>
</dbReference>
<comment type="subcellular location">
    <subcellularLocation>
        <location evidence="1">Membrane</location>
        <topology evidence="1">Single-pass type I membrane protein</topology>
    </subcellularLocation>
</comment>
<evidence type="ECO:0000256" key="10">
    <source>
        <dbReference type="ARBA" id="ARBA00022989"/>
    </source>
</evidence>
<dbReference type="GO" id="GO:0005524">
    <property type="term" value="F:ATP binding"/>
    <property type="evidence" value="ECO:0007669"/>
    <property type="project" value="UniProtKB-KW"/>
</dbReference>
<evidence type="ECO:0000313" key="18">
    <source>
        <dbReference type="EMBL" id="MCH88500.1"/>
    </source>
</evidence>
<evidence type="ECO:0000256" key="4">
    <source>
        <dbReference type="ARBA" id="ARBA00022679"/>
    </source>
</evidence>
<dbReference type="PANTHER" id="PTHR47989:SF62">
    <property type="entry name" value="OS05G0423500 PROTEIN"/>
    <property type="match status" value="1"/>
</dbReference>
<dbReference type="FunFam" id="1.10.510.10:FF:000287">
    <property type="entry name" value="probable LRR receptor-like serine/threonine-protein kinase RKF3"/>
    <property type="match status" value="1"/>
</dbReference>
<dbReference type="EC" id="2.7.11.1" evidence="2"/>
<dbReference type="Gene3D" id="1.10.510.10">
    <property type="entry name" value="Transferase(Phosphotransferase) domain 1"/>
    <property type="match status" value="1"/>
</dbReference>
<feature type="region of interest" description="Disordered" evidence="16">
    <location>
        <begin position="237"/>
        <end position="285"/>
    </location>
</feature>
<dbReference type="GO" id="GO:0004674">
    <property type="term" value="F:protein serine/threonine kinase activity"/>
    <property type="evidence" value="ECO:0007669"/>
    <property type="project" value="UniProtKB-KW"/>
</dbReference>
<evidence type="ECO:0000256" key="13">
    <source>
        <dbReference type="ARBA" id="ARBA00023180"/>
    </source>
</evidence>
<dbReference type="InterPro" id="IPR011009">
    <property type="entry name" value="Kinase-like_dom_sf"/>
</dbReference>
<evidence type="ECO:0000256" key="11">
    <source>
        <dbReference type="ARBA" id="ARBA00023136"/>
    </source>
</evidence>
<sequence>TTRLEGYQRIIVCDLMKNGSLHDHLFGSGGVKLSWPVRQKIALGTARGLAYLHYGAQPAIIHRDIKANNILLDDKFEAKVADFGLAKFNPEGMTHMSTRVAGTMGYVAPEYALYGQLTERSDVFSFGVVLLELLSGRKALETNDDGQPSALTDWAWSLVRTGNALDVIEDGMPEQGSNQVLEKYVLIAVLCSHPQLYARPTMDQVVKMMETEDEVPTIPGRPIPLVAGRLDIERSASSFGGSGQLSSPTGYQSFTLEMGSEQHSSNHSRDEKRSTSRMLSSDLDQ</sequence>
<keyword evidence="19" id="KW-1185">Reference proteome</keyword>
<evidence type="ECO:0000256" key="12">
    <source>
        <dbReference type="ARBA" id="ARBA00023170"/>
    </source>
</evidence>
<dbReference type="GO" id="GO:0016020">
    <property type="term" value="C:membrane"/>
    <property type="evidence" value="ECO:0007669"/>
    <property type="project" value="UniProtKB-SubCell"/>
</dbReference>
<evidence type="ECO:0000256" key="14">
    <source>
        <dbReference type="ARBA" id="ARBA00047899"/>
    </source>
</evidence>
<evidence type="ECO:0000256" key="1">
    <source>
        <dbReference type="ARBA" id="ARBA00004479"/>
    </source>
</evidence>
<evidence type="ECO:0000256" key="7">
    <source>
        <dbReference type="ARBA" id="ARBA00022741"/>
    </source>
</evidence>
<evidence type="ECO:0000256" key="15">
    <source>
        <dbReference type="ARBA" id="ARBA00048679"/>
    </source>
</evidence>
<evidence type="ECO:0000256" key="16">
    <source>
        <dbReference type="SAM" id="MobiDB-lite"/>
    </source>
</evidence>
<reference evidence="18 19" key="1">
    <citation type="journal article" date="2018" name="Front. Plant Sci.">
        <title>Red Clover (Trifolium pratense) and Zigzag Clover (T. medium) - A Picture of Genomic Similarities and Differences.</title>
        <authorList>
            <person name="Dluhosova J."/>
            <person name="Istvanek J."/>
            <person name="Nedelnik J."/>
            <person name="Repkova J."/>
        </authorList>
    </citation>
    <scope>NUCLEOTIDE SEQUENCE [LARGE SCALE GENOMIC DNA]</scope>
    <source>
        <strain evidence="19">cv. 10/8</strain>
        <tissue evidence="18">Leaf</tissue>
    </source>
</reference>
<keyword evidence="10" id="KW-1133">Transmembrane helix</keyword>
<comment type="catalytic activity">
    <reaction evidence="14">
        <text>L-threonyl-[protein] + ATP = O-phospho-L-threonyl-[protein] + ADP + H(+)</text>
        <dbReference type="Rhea" id="RHEA:46608"/>
        <dbReference type="Rhea" id="RHEA-COMP:11060"/>
        <dbReference type="Rhea" id="RHEA-COMP:11605"/>
        <dbReference type="ChEBI" id="CHEBI:15378"/>
        <dbReference type="ChEBI" id="CHEBI:30013"/>
        <dbReference type="ChEBI" id="CHEBI:30616"/>
        <dbReference type="ChEBI" id="CHEBI:61977"/>
        <dbReference type="ChEBI" id="CHEBI:456216"/>
        <dbReference type="EC" id="2.7.11.1"/>
    </reaction>
</comment>
<keyword evidence="12 18" id="KW-0675">Receptor</keyword>
<keyword evidence="13" id="KW-0325">Glycoprotein</keyword>
<feature type="non-terminal residue" evidence="18">
    <location>
        <position position="1"/>
    </location>
</feature>
<evidence type="ECO:0000313" key="19">
    <source>
        <dbReference type="Proteomes" id="UP000265520"/>
    </source>
</evidence>
<keyword evidence="6" id="KW-0732">Signal</keyword>
<keyword evidence="3" id="KW-0723">Serine/threonine-protein kinase</keyword>
<gene>
    <name evidence="18" type="ORF">A2U01_0009389</name>
</gene>
<accession>A0A392MLX2</accession>
<evidence type="ECO:0000256" key="2">
    <source>
        <dbReference type="ARBA" id="ARBA00012513"/>
    </source>
</evidence>
<protein>
    <recommendedName>
        <fullName evidence="2">non-specific serine/threonine protein kinase</fullName>
        <ecNumber evidence="2">2.7.11.1</ecNumber>
    </recommendedName>
</protein>
<dbReference type="AlphaFoldDB" id="A0A392MLX2"/>
<dbReference type="PROSITE" id="PS00108">
    <property type="entry name" value="PROTEIN_KINASE_ST"/>
    <property type="match status" value="1"/>
</dbReference>
<dbReference type="InterPro" id="IPR000719">
    <property type="entry name" value="Prot_kinase_dom"/>
</dbReference>
<feature type="compositionally biased region" description="Polar residues" evidence="16">
    <location>
        <begin position="237"/>
        <end position="265"/>
    </location>
</feature>
<keyword evidence="11" id="KW-0472">Membrane</keyword>
<dbReference type="Pfam" id="PF00069">
    <property type="entry name" value="Pkinase"/>
    <property type="match status" value="1"/>
</dbReference>
<feature type="domain" description="Protein kinase" evidence="17">
    <location>
        <begin position="1"/>
        <end position="196"/>
    </location>
</feature>
<keyword evidence="4" id="KW-0808">Transferase</keyword>
<evidence type="ECO:0000256" key="8">
    <source>
        <dbReference type="ARBA" id="ARBA00022777"/>
    </source>
</evidence>
<dbReference type="EMBL" id="LXQA010014278">
    <property type="protein sequence ID" value="MCH88500.1"/>
    <property type="molecule type" value="Genomic_DNA"/>
</dbReference>
<evidence type="ECO:0000256" key="6">
    <source>
        <dbReference type="ARBA" id="ARBA00022729"/>
    </source>
</evidence>
<keyword evidence="5" id="KW-0812">Transmembrane</keyword>
<dbReference type="PROSITE" id="PS50011">
    <property type="entry name" value="PROTEIN_KINASE_DOM"/>
    <property type="match status" value="1"/>
</dbReference>
<proteinExistence type="predicted"/>